<evidence type="ECO:0008006" key="5">
    <source>
        <dbReference type="Google" id="ProtNLM"/>
    </source>
</evidence>
<feature type="chain" id="PRO_5040291480" description="Transmembrane protein" evidence="2">
    <location>
        <begin position="20"/>
        <end position="190"/>
    </location>
</feature>
<keyword evidence="2" id="KW-0732">Signal</keyword>
<accession>A0A9P0CNR6</accession>
<keyword evidence="1" id="KW-1133">Transmembrane helix</keyword>
<evidence type="ECO:0000256" key="1">
    <source>
        <dbReference type="SAM" id="Phobius"/>
    </source>
</evidence>
<dbReference type="Proteomes" id="UP001153636">
    <property type="component" value="Chromosome 2"/>
</dbReference>
<evidence type="ECO:0000256" key="2">
    <source>
        <dbReference type="SAM" id="SignalP"/>
    </source>
</evidence>
<evidence type="ECO:0000313" key="3">
    <source>
        <dbReference type="EMBL" id="CAH1105554.1"/>
    </source>
</evidence>
<protein>
    <recommendedName>
        <fullName evidence="5">Transmembrane protein</fullName>
    </recommendedName>
</protein>
<dbReference type="AlphaFoldDB" id="A0A9P0CNR6"/>
<keyword evidence="4" id="KW-1185">Reference proteome</keyword>
<feature type="signal peptide" evidence="2">
    <location>
        <begin position="1"/>
        <end position="19"/>
    </location>
</feature>
<dbReference type="EMBL" id="OV651814">
    <property type="protein sequence ID" value="CAH1105554.1"/>
    <property type="molecule type" value="Genomic_DNA"/>
</dbReference>
<sequence length="190" mass="19149">MKGPVFALVFAIVIASCWADDTNKCTHCATSLSAVTSIITSVQEALASILHVLPLGLGLIINALLSLLVVIINILGKAVAGGAGSLLGGIGHLLSAILGAIASCWADDTNKCTHCATSLSAVTNIITSVQEALAPILHVLPLGLGLIVNALLSLLVVIINILVKVEIGKATFLLGGIGHLLSAILGGIGK</sequence>
<gene>
    <name evidence="3" type="ORF">PSYICH_LOCUS7797</name>
</gene>
<evidence type="ECO:0000313" key="4">
    <source>
        <dbReference type="Proteomes" id="UP001153636"/>
    </source>
</evidence>
<dbReference type="PROSITE" id="PS51257">
    <property type="entry name" value="PROKAR_LIPOPROTEIN"/>
    <property type="match status" value="1"/>
</dbReference>
<organism evidence="3 4">
    <name type="scientific">Psylliodes chrysocephalus</name>
    <dbReference type="NCBI Taxonomy" id="3402493"/>
    <lineage>
        <taxon>Eukaryota</taxon>
        <taxon>Metazoa</taxon>
        <taxon>Ecdysozoa</taxon>
        <taxon>Arthropoda</taxon>
        <taxon>Hexapoda</taxon>
        <taxon>Insecta</taxon>
        <taxon>Pterygota</taxon>
        <taxon>Neoptera</taxon>
        <taxon>Endopterygota</taxon>
        <taxon>Coleoptera</taxon>
        <taxon>Polyphaga</taxon>
        <taxon>Cucujiformia</taxon>
        <taxon>Chrysomeloidea</taxon>
        <taxon>Chrysomelidae</taxon>
        <taxon>Galerucinae</taxon>
        <taxon>Alticini</taxon>
        <taxon>Psylliodes</taxon>
    </lineage>
</organism>
<feature type="transmembrane region" description="Helical" evidence="1">
    <location>
        <begin position="79"/>
        <end position="101"/>
    </location>
</feature>
<proteinExistence type="predicted"/>
<name>A0A9P0CNR6_9CUCU</name>
<feature type="transmembrane region" description="Helical" evidence="1">
    <location>
        <begin position="49"/>
        <end position="72"/>
    </location>
</feature>
<reference evidence="3" key="1">
    <citation type="submission" date="2022-01" db="EMBL/GenBank/DDBJ databases">
        <authorList>
            <person name="King R."/>
        </authorList>
    </citation>
    <scope>NUCLEOTIDE SEQUENCE</scope>
</reference>
<keyword evidence="1" id="KW-0812">Transmembrane</keyword>
<feature type="transmembrane region" description="Helical" evidence="1">
    <location>
        <begin position="170"/>
        <end position="189"/>
    </location>
</feature>
<keyword evidence="1" id="KW-0472">Membrane</keyword>
<feature type="transmembrane region" description="Helical" evidence="1">
    <location>
        <begin position="142"/>
        <end position="163"/>
    </location>
</feature>